<dbReference type="Gene3D" id="3.40.50.1000">
    <property type="entry name" value="HAD superfamily/HAD-like"/>
    <property type="match status" value="1"/>
</dbReference>
<dbReference type="EMBL" id="WWTN01000012">
    <property type="protein sequence ID" value="MZH55866.1"/>
    <property type="molecule type" value="Genomic_DNA"/>
</dbReference>
<dbReference type="InterPro" id="IPR023198">
    <property type="entry name" value="PGP-like_dom2"/>
</dbReference>
<dbReference type="Pfam" id="PF13419">
    <property type="entry name" value="HAD_2"/>
    <property type="match status" value="1"/>
</dbReference>
<reference evidence="2" key="2">
    <citation type="journal article" date="2019" name="Nat. Med.">
        <title>A library of human gut bacterial isolates paired with longitudinal multiomics data enables mechanistic microbiome research.</title>
        <authorList>
            <person name="Poyet M."/>
            <person name="Groussin M."/>
            <person name="Gibbons S.M."/>
            <person name="Avila-Pacheco J."/>
            <person name="Jiang X."/>
            <person name="Kearney S.M."/>
            <person name="Perrotta A.R."/>
            <person name="Berdy B."/>
            <person name="Zhao S."/>
            <person name="Lieberman T.D."/>
            <person name="Swanson P.K."/>
            <person name="Smith M."/>
            <person name="Roesemann S."/>
            <person name="Alexander J.E."/>
            <person name="Rich S.A."/>
            <person name="Livny J."/>
            <person name="Vlamakis H."/>
            <person name="Clish C."/>
            <person name="Bullock K."/>
            <person name="Deik A."/>
            <person name="Scott J."/>
            <person name="Pierce K.A."/>
            <person name="Xavier R.J."/>
            <person name="Alm E.J."/>
        </authorList>
    </citation>
    <scope>NUCLEOTIDE SEQUENCE</scope>
    <source>
        <strain evidence="2">BIOML-A12</strain>
    </source>
</reference>
<dbReference type="Proteomes" id="UP000030008">
    <property type="component" value="Unassembled WGS sequence"/>
</dbReference>
<dbReference type="SFLD" id="SFLDG01135">
    <property type="entry name" value="C1.5.6:_HAD__Beta-PGM__Phospha"/>
    <property type="match status" value="1"/>
</dbReference>
<evidence type="ECO:0000313" key="1">
    <source>
        <dbReference type="EMBL" id="KGJ54416.1"/>
    </source>
</evidence>
<evidence type="ECO:0000313" key="2">
    <source>
        <dbReference type="EMBL" id="MZH55866.1"/>
    </source>
</evidence>
<dbReference type="Gene3D" id="1.10.150.240">
    <property type="entry name" value="Putative phosphatase, domain 2"/>
    <property type="match status" value="1"/>
</dbReference>
<dbReference type="NCBIfam" id="TIGR01509">
    <property type="entry name" value="HAD-SF-IA-v3"/>
    <property type="match status" value="1"/>
</dbReference>
<dbReference type="InterPro" id="IPR041492">
    <property type="entry name" value="HAD_2"/>
</dbReference>
<name>A0A099IA41_CLOIN</name>
<dbReference type="PANTHER" id="PTHR18901">
    <property type="entry name" value="2-DEOXYGLUCOSE-6-PHOSPHATE PHOSPHATASE 2"/>
    <property type="match status" value="1"/>
</dbReference>
<accession>A0A099IA41</accession>
<gene>
    <name evidence="1" type="ORF">CIAN88_03510</name>
    <name evidence="2" type="ORF">GT664_08860</name>
</gene>
<evidence type="ECO:0000313" key="3">
    <source>
        <dbReference type="Proteomes" id="UP000030008"/>
    </source>
</evidence>
<dbReference type="SFLD" id="SFLDG01129">
    <property type="entry name" value="C1.5:_HAD__Beta-PGM__Phosphata"/>
    <property type="match status" value="1"/>
</dbReference>
<dbReference type="InterPro" id="IPR023214">
    <property type="entry name" value="HAD_sf"/>
</dbReference>
<dbReference type="PRINTS" id="PR00413">
    <property type="entry name" value="HADHALOGNASE"/>
</dbReference>
<dbReference type="SFLD" id="SFLDS00003">
    <property type="entry name" value="Haloacid_Dehalogenase"/>
    <property type="match status" value="1"/>
</dbReference>
<dbReference type="RefSeq" id="WP_008818348.1">
    <property type="nucleotide sequence ID" value="NZ_AP025565.1"/>
</dbReference>
<organism evidence="1 3">
    <name type="scientific">Clostridium innocuum</name>
    <dbReference type="NCBI Taxonomy" id="1522"/>
    <lineage>
        <taxon>Bacteria</taxon>
        <taxon>Bacillati</taxon>
        <taxon>Bacillota</taxon>
        <taxon>Clostridia</taxon>
        <taxon>Eubacteriales</taxon>
        <taxon>Clostridiaceae</taxon>
        <taxon>Clostridium</taxon>
    </lineage>
</organism>
<sequence>MRAGAIFDMDGLLFDTELVYNQEWYYIAELYGLKVDPAMLDELRGTNGTRMSEIVNTYWPRVDAKKLTDELFAHAIVTLSKQVPMKPGVVELLEYLKQHAVRMAVASSAPMELIKSNLRLAGIADYFDAVVSGEQVEHGKPFPDIFLLAAQKLNLQAQDCYVFEDGINGVRAGIQAGCSTIMVPDLVPPTKELYEQCTGIYPSLHAVLHALQTYTC</sequence>
<dbReference type="SUPFAM" id="SSF56784">
    <property type="entry name" value="HAD-like"/>
    <property type="match status" value="1"/>
</dbReference>
<dbReference type="AlphaFoldDB" id="A0A099IA41"/>
<protein>
    <submittedName>
        <fullName evidence="2">HAD-IA family hydrolase</fullName>
    </submittedName>
    <submittedName>
        <fullName evidence="1">Phosphoglycolate phosphatase</fullName>
    </submittedName>
</protein>
<dbReference type="Proteomes" id="UP000604383">
    <property type="component" value="Unassembled WGS sequence"/>
</dbReference>
<dbReference type="InterPro" id="IPR006439">
    <property type="entry name" value="HAD-SF_hydro_IA"/>
</dbReference>
<dbReference type="InterPro" id="IPR036412">
    <property type="entry name" value="HAD-like_sf"/>
</dbReference>
<dbReference type="GO" id="GO:0016787">
    <property type="term" value="F:hydrolase activity"/>
    <property type="evidence" value="ECO:0007669"/>
    <property type="project" value="UniProtKB-KW"/>
</dbReference>
<keyword evidence="2" id="KW-0378">Hydrolase</keyword>
<dbReference type="PANTHER" id="PTHR18901:SF38">
    <property type="entry name" value="PSEUDOURIDINE-5'-PHOSPHATASE"/>
    <property type="match status" value="1"/>
</dbReference>
<comment type="caution">
    <text evidence="1">The sequence shown here is derived from an EMBL/GenBank/DDBJ whole genome shotgun (WGS) entry which is preliminary data.</text>
</comment>
<reference evidence="1 3" key="1">
    <citation type="submission" date="2014-08" db="EMBL/GenBank/DDBJ databases">
        <title>Clostridium innocuum, an unnegligible vancomycin-resistant pathogen causing extra-intestinal infections.</title>
        <authorList>
            <person name="Feng Y."/>
            <person name="Chiu C.-H."/>
        </authorList>
    </citation>
    <scope>NUCLEOTIDE SEQUENCE [LARGE SCALE GENOMIC DNA]</scope>
    <source>
        <strain evidence="1 3">AN88</strain>
    </source>
</reference>
<proteinExistence type="predicted"/>
<dbReference type="EMBL" id="JQIF01000016">
    <property type="protein sequence ID" value="KGJ54416.1"/>
    <property type="molecule type" value="Genomic_DNA"/>
</dbReference>